<dbReference type="PROSITE" id="PS50011">
    <property type="entry name" value="PROTEIN_KINASE_DOM"/>
    <property type="match status" value="1"/>
</dbReference>
<feature type="compositionally biased region" description="Low complexity" evidence="18">
    <location>
        <begin position="425"/>
        <end position="445"/>
    </location>
</feature>
<dbReference type="GO" id="GO:0000045">
    <property type="term" value="P:autophagosome assembly"/>
    <property type="evidence" value="ECO:0007669"/>
    <property type="project" value="TreeGrafter"/>
</dbReference>
<evidence type="ECO:0000256" key="12">
    <source>
        <dbReference type="ARBA" id="ARBA00022840"/>
    </source>
</evidence>
<dbReference type="EC" id="3.4.22.-" evidence="17"/>
<dbReference type="Pfam" id="PF00069">
    <property type="entry name" value="Pkinase"/>
    <property type="match status" value="1"/>
</dbReference>
<comment type="function">
    <text evidence="17">Required for selective autophagic degradation of the nucleus (nucleophagy) as well as for mitophagy which contributes to regulate mitochondrial quantity and quality by eliminating the mitochondria to a basal level to fulfill cellular energy requirements and preventing excess ROS production.</text>
</comment>
<evidence type="ECO:0000256" key="9">
    <source>
        <dbReference type="ARBA" id="ARBA00022777"/>
    </source>
</evidence>
<keyword evidence="12 16" id="KW-0067">ATP-binding</keyword>
<evidence type="ECO:0000256" key="2">
    <source>
        <dbReference type="ARBA" id="ARBA00010958"/>
    </source>
</evidence>
<dbReference type="GO" id="GO:0005524">
    <property type="term" value="F:ATP binding"/>
    <property type="evidence" value="ECO:0007669"/>
    <property type="project" value="UniProtKB-UniRule"/>
</dbReference>
<evidence type="ECO:0000256" key="4">
    <source>
        <dbReference type="ARBA" id="ARBA00022490"/>
    </source>
</evidence>
<feature type="region of interest" description="Disordered" evidence="18">
    <location>
        <begin position="752"/>
        <end position="780"/>
    </location>
</feature>
<dbReference type="EMBL" id="JANBPK010001189">
    <property type="protein sequence ID" value="KAJ2925397.1"/>
    <property type="molecule type" value="Genomic_DNA"/>
</dbReference>
<evidence type="ECO:0000256" key="14">
    <source>
        <dbReference type="ARBA" id="ARBA00023006"/>
    </source>
</evidence>
<evidence type="ECO:0000256" key="6">
    <source>
        <dbReference type="ARBA" id="ARBA00022670"/>
    </source>
</evidence>
<protein>
    <recommendedName>
        <fullName evidence="17">Cysteine protease</fullName>
        <ecNumber evidence="17">3.4.22.-</ecNumber>
    </recommendedName>
</protein>
<dbReference type="PANTHER" id="PTHR22624:SF49">
    <property type="entry name" value="CYSTEINE PROTEASE"/>
    <property type="match status" value="1"/>
</dbReference>
<keyword evidence="21" id="KW-1185">Reference proteome</keyword>
<dbReference type="GO" id="GO:0004197">
    <property type="term" value="F:cysteine-type endopeptidase activity"/>
    <property type="evidence" value="ECO:0007669"/>
    <property type="project" value="TreeGrafter"/>
</dbReference>
<evidence type="ECO:0000256" key="17">
    <source>
        <dbReference type="RuleBase" id="RU363115"/>
    </source>
</evidence>
<dbReference type="GO" id="GO:0004713">
    <property type="term" value="F:protein tyrosine kinase activity"/>
    <property type="evidence" value="ECO:0007669"/>
    <property type="project" value="InterPro"/>
</dbReference>
<evidence type="ECO:0000313" key="21">
    <source>
        <dbReference type="Proteomes" id="UP001140091"/>
    </source>
</evidence>
<feature type="binding site" evidence="16">
    <location>
        <position position="28"/>
    </location>
    <ligand>
        <name>ATP</name>
        <dbReference type="ChEBI" id="CHEBI:30616"/>
    </ligand>
</feature>
<keyword evidence="14" id="KW-0072">Autophagy</keyword>
<name>A0A9W8IZ75_9AGAR</name>
<dbReference type="Gene3D" id="1.10.510.10">
    <property type="entry name" value="Transferase(Phosphotransferase) domain 1"/>
    <property type="match status" value="1"/>
</dbReference>
<keyword evidence="4 17" id="KW-0963">Cytoplasm</keyword>
<keyword evidence="5" id="KW-0723">Serine/threonine-protein kinase</keyword>
<keyword evidence="11" id="KW-0788">Thiol protease</keyword>
<evidence type="ECO:0000256" key="7">
    <source>
        <dbReference type="ARBA" id="ARBA00022679"/>
    </source>
</evidence>
<evidence type="ECO:0000256" key="13">
    <source>
        <dbReference type="ARBA" id="ARBA00022927"/>
    </source>
</evidence>
<dbReference type="GO" id="GO:0019786">
    <property type="term" value="F:protein-phosphatidylethanolamide deconjugating activity"/>
    <property type="evidence" value="ECO:0007669"/>
    <property type="project" value="InterPro"/>
</dbReference>
<dbReference type="SUPFAM" id="SSF54001">
    <property type="entry name" value="Cysteine proteinases"/>
    <property type="match status" value="1"/>
</dbReference>
<evidence type="ECO:0000313" key="20">
    <source>
        <dbReference type="EMBL" id="KAJ2925397.1"/>
    </source>
</evidence>
<dbReference type="InterPro" id="IPR038765">
    <property type="entry name" value="Papain-like_cys_pep_sf"/>
</dbReference>
<dbReference type="InterPro" id="IPR046792">
    <property type="entry name" value="Peptidase_C54_cat"/>
</dbReference>
<evidence type="ECO:0000256" key="1">
    <source>
        <dbReference type="ARBA" id="ARBA00004329"/>
    </source>
</evidence>
<feature type="compositionally biased region" description="Polar residues" evidence="18">
    <location>
        <begin position="317"/>
        <end position="347"/>
    </location>
</feature>
<dbReference type="GO" id="GO:0016485">
    <property type="term" value="P:protein processing"/>
    <property type="evidence" value="ECO:0007669"/>
    <property type="project" value="TreeGrafter"/>
</dbReference>
<dbReference type="InterPro" id="IPR005078">
    <property type="entry name" value="Peptidase_C54"/>
</dbReference>
<feature type="region of interest" description="Disordered" evidence="18">
    <location>
        <begin position="307"/>
        <end position="354"/>
    </location>
</feature>
<evidence type="ECO:0000256" key="5">
    <source>
        <dbReference type="ARBA" id="ARBA00022527"/>
    </source>
</evidence>
<dbReference type="GO" id="GO:0034727">
    <property type="term" value="P:piecemeal microautophagy of the nucleus"/>
    <property type="evidence" value="ECO:0007669"/>
    <property type="project" value="TreeGrafter"/>
</dbReference>
<reference evidence="20" key="1">
    <citation type="submission" date="2022-06" db="EMBL/GenBank/DDBJ databases">
        <title>Genome Sequence of Candolleomyces eurysporus.</title>
        <authorList>
            <person name="Buettner E."/>
        </authorList>
    </citation>
    <scope>NUCLEOTIDE SEQUENCE</scope>
    <source>
        <strain evidence="20">VTCC 930004</strain>
    </source>
</reference>
<evidence type="ECO:0000259" key="19">
    <source>
        <dbReference type="PROSITE" id="PS50011"/>
    </source>
</evidence>
<dbReference type="GO" id="GO:0000407">
    <property type="term" value="C:phagophore assembly site"/>
    <property type="evidence" value="ECO:0007669"/>
    <property type="project" value="UniProtKB-SubCell"/>
</dbReference>
<feature type="domain" description="Protein kinase" evidence="19">
    <location>
        <begin position="1"/>
        <end position="259"/>
    </location>
</feature>
<comment type="subcellular location">
    <subcellularLocation>
        <location evidence="17">Nucleus</location>
    </subcellularLocation>
    <subcellularLocation>
        <location evidence="17">Cytoplasm</location>
    </subcellularLocation>
    <subcellularLocation>
        <location evidence="1">Preautophagosomal structure</location>
    </subcellularLocation>
</comment>
<keyword evidence="7" id="KW-0808">Transferase</keyword>
<keyword evidence="3" id="KW-0813">Transport</keyword>
<dbReference type="AlphaFoldDB" id="A0A9W8IZ75"/>
<dbReference type="GO" id="GO:0004674">
    <property type="term" value="F:protein serine/threonine kinase activity"/>
    <property type="evidence" value="ECO:0007669"/>
    <property type="project" value="UniProtKB-KW"/>
</dbReference>
<dbReference type="GO" id="GO:0015031">
    <property type="term" value="P:protein transport"/>
    <property type="evidence" value="ECO:0007669"/>
    <property type="project" value="UniProtKB-KW"/>
</dbReference>
<dbReference type="InterPro" id="IPR000719">
    <property type="entry name" value="Prot_kinase_dom"/>
</dbReference>
<feature type="region of interest" description="Disordered" evidence="18">
    <location>
        <begin position="488"/>
        <end position="512"/>
    </location>
</feature>
<gene>
    <name evidence="20" type="ORF">H1R20_g11678</name>
</gene>
<proteinExistence type="inferred from homology"/>
<dbReference type="InterPro" id="IPR011009">
    <property type="entry name" value="Kinase-like_dom_sf"/>
</dbReference>
<keyword evidence="9" id="KW-0418">Kinase</keyword>
<keyword evidence="13" id="KW-0653">Protein transport</keyword>
<keyword evidence="8 16" id="KW-0547">Nucleotide-binding</keyword>
<accession>A0A9W8IZ75</accession>
<evidence type="ECO:0000256" key="15">
    <source>
        <dbReference type="ARBA" id="ARBA00029362"/>
    </source>
</evidence>
<dbReference type="FunFam" id="1.10.510.10:FF:000571">
    <property type="entry name" value="Maternal embryonic leucine zipper kinase"/>
    <property type="match status" value="1"/>
</dbReference>
<dbReference type="FunFam" id="3.30.200.20:FF:000003">
    <property type="entry name" value="Non-specific serine/threonine protein kinase"/>
    <property type="match status" value="1"/>
</dbReference>
<dbReference type="OrthoDB" id="193931at2759"/>
<organism evidence="20 21">
    <name type="scientific">Candolleomyces eurysporus</name>
    <dbReference type="NCBI Taxonomy" id="2828524"/>
    <lineage>
        <taxon>Eukaryota</taxon>
        <taxon>Fungi</taxon>
        <taxon>Dikarya</taxon>
        <taxon>Basidiomycota</taxon>
        <taxon>Agaricomycotina</taxon>
        <taxon>Agaricomycetes</taxon>
        <taxon>Agaricomycetidae</taxon>
        <taxon>Agaricales</taxon>
        <taxon>Agaricineae</taxon>
        <taxon>Psathyrellaceae</taxon>
        <taxon>Candolleomyces</taxon>
    </lineage>
</organism>
<dbReference type="GO" id="GO:0035973">
    <property type="term" value="P:aggrephagy"/>
    <property type="evidence" value="ECO:0007669"/>
    <property type="project" value="TreeGrafter"/>
</dbReference>
<feature type="region of interest" description="Disordered" evidence="18">
    <location>
        <begin position="423"/>
        <end position="445"/>
    </location>
</feature>
<feature type="non-terminal residue" evidence="20">
    <location>
        <position position="862"/>
    </location>
</feature>
<dbReference type="GO" id="GO:0000423">
    <property type="term" value="P:mitophagy"/>
    <property type="evidence" value="ECO:0007669"/>
    <property type="project" value="TreeGrafter"/>
</dbReference>
<evidence type="ECO:0000256" key="16">
    <source>
        <dbReference type="PROSITE-ProRule" id="PRU10141"/>
    </source>
</evidence>
<evidence type="ECO:0000256" key="3">
    <source>
        <dbReference type="ARBA" id="ARBA00022448"/>
    </source>
</evidence>
<dbReference type="InterPro" id="IPR017441">
    <property type="entry name" value="Protein_kinase_ATP_BS"/>
</dbReference>
<dbReference type="Proteomes" id="UP001140091">
    <property type="component" value="Unassembled WGS sequence"/>
</dbReference>
<dbReference type="SMART" id="SM00219">
    <property type="entry name" value="TyrKc"/>
    <property type="match status" value="1"/>
</dbReference>
<dbReference type="GO" id="GO:0005634">
    <property type="term" value="C:nucleus"/>
    <property type="evidence" value="ECO:0007669"/>
    <property type="project" value="UniProtKB-SubCell"/>
</dbReference>
<comment type="catalytic activity">
    <reaction evidence="15">
        <text>[protein]-C-terminal L-amino acid-glycyl-phosphatidylethanolamide + H2O = [protein]-C-terminal L-amino acid-glycine + a 1,2-diacyl-sn-glycero-3-phosphoethanolamine</text>
        <dbReference type="Rhea" id="RHEA:67548"/>
        <dbReference type="Rhea" id="RHEA-COMP:17323"/>
        <dbReference type="Rhea" id="RHEA-COMP:17324"/>
        <dbReference type="ChEBI" id="CHEBI:15377"/>
        <dbReference type="ChEBI" id="CHEBI:64612"/>
        <dbReference type="ChEBI" id="CHEBI:172940"/>
        <dbReference type="ChEBI" id="CHEBI:172941"/>
    </reaction>
    <physiologicalReaction direction="left-to-right" evidence="15">
        <dbReference type="Rhea" id="RHEA:67549"/>
    </physiologicalReaction>
</comment>
<keyword evidence="6 17" id="KW-0645">Protease</keyword>
<sequence length="862" mass="95121">MLQTLGEGEFGRVKLGLHSQWGEEVAIKLIRRGNSTTDMSKVEREIEVLRSLKHPNIVRLYDVIETDKYIGVVQEYASGGELFDHILAHRYLSEKHATKLFSQLISGVWYIHQRKIIHRDLRLENLLLDRHRNVIITGFDFANNFGHRKDDLMQTSCGSPYYAAPELVISEGPYVGSAVDIWSCGVILYSMLAGYLPFDDDPANPDGDNINLLYKYIINTALSFPAYVSAEARDLLSLMLVPDPTRRATLDTVMDHPWLAAYHGTPRTDGVPAAFGKSVAHLEQIEFEQRQQKRMSYRKQINPTTAVTNFAGAPSPRGQSFQPEPSSFQLPDSLSSPPTYHSVTSHASPPYGFSTEAHELSSITDPLSSKAQDGVVESSFGASSTVVSPTLGRVTNNLLESEFAPDQTADPIWLMGVQHPGFKQPSGSSPSHIASTTSSIGTSGNRSSLGSIWPQEFYSDFGSLIWLTYRSNFPSPLKDEKLEDLPDIKSGQFDGGTKIPSTKPRWKSGETGLSSDSGLGCMIRTGQSLLANALIHVQLGRDWRKPSHPVLTSRYATYVQILTWFLDTPEAPFSIHRMALAGKELGVPVGQWFGPSVAAGALKMLVDDYPLAGIGIAIAAGHGVVYQTDVYAASHASPLETGSNKSPRTWGDRPVLVLIDTKLGSWNVSIRPICDTLKALFTFPQSVGIANGRPSSSYHFVASQADELFYLDPHFSRPSIPLRPLQITAGDERNNSVEVDWDRDRGIETLEAGRSGQEIPFKQDGEQPTKSTGSSDLRHQFGPHELEESTLDAVELHYCTAYTAAELQTFHCDRVRKMPLSKLDPSMLIGLLCKNEEDWMDVKRRVAELPSAIFMIQDGPSS</sequence>
<comment type="caution">
    <text evidence="20">The sequence shown here is derived from an EMBL/GenBank/DDBJ whole genome shotgun (WGS) entry which is preliminary data.</text>
</comment>
<dbReference type="InterPro" id="IPR020635">
    <property type="entry name" value="Tyr_kinase_cat_dom"/>
</dbReference>
<keyword evidence="10 17" id="KW-0378">Hydrolase</keyword>
<dbReference type="Pfam" id="PF03416">
    <property type="entry name" value="Peptidase_C54"/>
    <property type="match status" value="1"/>
</dbReference>
<dbReference type="SUPFAM" id="SSF56112">
    <property type="entry name" value="Protein kinase-like (PK-like)"/>
    <property type="match status" value="1"/>
</dbReference>
<evidence type="ECO:0000256" key="10">
    <source>
        <dbReference type="ARBA" id="ARBA00022801"/>
    </source>
</evidence>
<evidence type="ECO:0000256" key="18">
    <source>
        <dbReference type="SAM" id="MobiDB-lite"/>
    </source>
</evidence>
<evidence type="ECO:0000256" key="8">
    <source>
        <dbReference type="ARBA" id="ARBA00022741"/>
    </source>
</evidence>
<comment type="similarity">
    <text evidence="2 17">Belongs to the peptidase C54 family.</text>
</comment>
<dbReference type="InterPro" id="IPR008266">
    <property type="entry name" value="Tyr_kinase_AS"/>
</dbReference>
<dbReference type="PANTHER" id="PTHR22624">
    <property type="entry name" value="CYSTEINE PROTEASE ATG4"/>
    <property type="match status" value="1"/>
</dbReference>
<dbReference type="PROSITE" id="PS00107">
    <property type="entry name" value="PROTEIN_KINASE_ATP"/>
    <property type="match status" value="1"/>
</dbReference>
<keyword evidence="17" id="KW-0539">Nucleus</keyword>
<dbReference type="PROSITE" id="PS00109">
    <property type="entry name" value="PROTEIN_KINASE_TYR"/>
    <property type="match status" value="1"/>
</dbReference>
<evidence type="ECO:0000256" key="11">
    <source>
        <dbReference type="ARBA" id="ARBA00022807"/>
    </source>
</evidence>